<comment type="caution">
    <text evidence="4">The sequence shown here is derived from an EMBL/GenBank/DDBJ whole genome shotgun (WGS) entry which is preliminary data.</text>
</comment>
<accession>A0ABT8FV51</accession>
<evidence type="ECO:0000313" key="4">
    <source>
        <dbReference type="EMBL" id="MDN4465090.1"/>
    </source>
</evidence>
<dbReference type="InterPro" id="IPR009057">
    <property type="entry name" value="Homeodomain-like_sf"/>
</dbReference>
<dbReference type="InterPro" id="IPR001647">
    <property type="entry name" value="HTH_TetR"/>
</dbReference>
<feature type="domain" description="HTH tetR-type" evidence="3">
    <location>
        <begin position="20"/>
        <end position="84"/>
    </location>
</feature>
<name>A0ABT8FV51_9MICO</name>
<dbReference type="EMBL" id="JAHWXI010000014">
    <property type="protein sequence ID" value="MDN4465090.1"/>
    <property type="molecule type" value="Genomic_DNA"/>
</dbReference>
<dbReference type="Proteomes" id="UP001172731">
    <property type="component" value="Unassembled WGS sequence"/>
</dbReference>
<sequence>MAESTPAAAGRPRAARIPQEELRERLLAEAERMLDGRGLGVNAYPLNMEDLIRQVGVPRSSAFHAFGSKENLFFQLALRLLSPSSPLAMRFTAILTESADAVVAEHETLMTDAAGRRALLRESVRRALPPMHETLVRAPRWRTFRALSMSLDSFPEAERDELRARLGTIQDIYVDTMSRAYEATFERFGVRMRPGLSITHFVTAASSTLEGVATGPAFGQPLAAEWVALPGIGGAEGNEGGGAGDVQWHLSAVALMALVDGMTEAV</sequence>
<gene>
    <name evidence="4" type="ORF">KZC48_11865</name>
</gene>
<dbReference type="RefSeq" id="WP_301134880.1">
    <property type="nucleotide sequence ID" value="NZ_BAAAUQ010000036.1"/>
</dbReference>
<evidence type="ECO:0000256" key="1">
    <source>
        <dbReference type="ARBA" id="ARBA00023125"/>
    </source>
</evidence>
<evidence type="ECO:0000256" key="2">
    <source>
        <dbReference type="PROSITE-ProRule" id="PRU00335"/>
    </source>
</evidence>
<dbReference type="Gene3D" id="1.10.357.10">
    <property type="entry name" value="Tetracycline Repressor, domain 2"/>
    <property type="match status" value="1"/>
</dbReference>
<keyword evidence="5" id="KW-1185">Reference proteome</keyword>
<evidence type="ECO:0000313" key="5">
    <source>
        <dbReference type="Proteomes" id="UP001172731"/>
    </source>
</evidence>
<keyword evidence="1 2" id="KW-0238">DNA-binding</keyword>
<reference evidence="4" key="1">
    <citation type="submission" date="2021-06" db="EMBL/GenBank/DDBJ databases">
        <title>Genome-based taxonomic framework of Microbacterium strains isolated from marine environment, the description of four new species and reclassification of four preexisting species.</title>
        <authorList>
            <person name="Lee S.D."/>
            <person name="Kim S.-M."/>
            <person name="Byeon Y.-S."/>
            <person name="Yang H.L."/>
            <person name="Kim I.S."/>
        </authorList>
    </citation>
    <scope>NUCLEOTIDE SEQUENCE</scope>
    <source>
        <strain evidence="4">KACC 20510</strain>
    </source>
</reference>
<organism evidence="4 5">
    <name type="scientific">Microbacterium aurantiacum</name>
    <dbReference type="NCBI Taxonomy" id="162393"/>
    <lineage>
        <taxon>Bacteria</taxon>
        <taxon>Bacillati</taxon>
        <taxon>Actinomycetota</taxon>
        <taxon>Actinomycetes</taxon>
        <taxon>Micrococcales</taxon>
        <taxon>Microbacteriaceae</taxon>
        <taxon>Microbacterium</taxon>
    </lineage>
</organism>
<feature type="DNA-binding region" description="H-T-H motif" evidence="2">
    <location>
        <begin position="47"/>
        <end position="66"/>
    </location>
</feature>
<dbReference type="PROSITE" id="PS50977">
    <property type="entry name" value="HTH_TETR_2"/>
    <property type="match status" value="1"/>
</dbReference>
<evidence type="ECO:0000259" key="3">
    <source>
        <dbReference type="PROSITE" id="PS50977"/>
    </source>
</evidence>
<proteinExistence type="predicted"/>
<dbReference type="SUPFAM" id="SSF46689">
    <property type="entry name" value="Homeodomain-like"/>
    <property type="match status" value="1"/>
</dbReference>
<protein>
    <submittedName>
        <fullName evidence="4">TetR family transcriptional regulator</fullName>
    </submittedName>
</protein>